<gene>
    <name evidence="2" type="ORF">AB6A40_006176</name>
</gene>
<dbReference type="Proteomes" id="UP001608902">
    <property type="component" value="Unassembled WGS sequence"/>
</dbReference>
<protein>
    <submittedName>
        <fullName evidence="2">Uncharacterized protein</fullName>
    </submittedName>
</protein>
<keyword evidence="3" id="KW-1185">Reference proteome</keyword>
<sequence length="100" mass="10868">MCNTPVAVKSRAAHLDYPKNHPCSISVANRRTDQSAHLPWAFTGDHGTARPQVTPPSRSAPEFSSTSGCVCVCVCFEEPSKRDGRQRRLVFVQLSIGPGC</sequence>
<feature type="region of interest" description="Disordered" evidence="1">
    <location>
        <begin position="39"/>
        <end position="65"/>
    </location>
</feature>
<accession>A0ABD6EJT1</accession>
<evidence type="ECO:0000256" key="1">
    <source>
        <dbReference type="SAM" id="MobiDB-lite"/>
    </source>
</evidence>
<name>A0ABD6EJT1_9BILA</name>
<comment type="caution">
    <text evidence="2">The sequence shown here is derived from an EMBL/GenBank/DDBJ whole genome shotgun (WGS) entry which is preliminary data.</text>
</comment>
<dbReference type="EMBL" id="JBGFUD010004230">
    <property type="protein sequence ID" value="MFH4979467.1"/>
    <property type="molecule type" value="Genomic_DNA"/>
</dbReference>
<proteinExistence type="predicted"/>
<evidence type="ECO:0000313" key="2">
    <source>
        <dbReference type="EMBL" id="MFH4979467.1"/>
    </source>
</evidence>
<reference evidence="2 3" key="1">
    <citation type="submission" date="2024-08" db="EMBL/GenBank/DDBJ databases">
        <title>Gnathostoma spinigerum genome.</title>
        <authorList>
            <person name="Gonzalez-Bertolin B."/>
            <person name="Monzon S."/>
            <person name="Zaballos A."/>
            <person name="Jimenez P."/>
            <person name="Dekumyoy P."/>
            <person name="Varona S."/>
            <person name="Cuesta I."/>
            <person name="Sumanam S."/>
            <person name="Adisakwattana P."/>
            <person name="Gasser R.B."/>
            <person name="Hernandez-Gonzalez A."/>
            <person name="Young N.D."/>
            <person name="Perteguer M.J."/>
        </authorList>
    </citation>
    <scope>NUCLEOTIDE SEQUENCE [LARGE SCALE GENOMIC DNA]</scope>
    <source>
        <strain evidence="2">AL3</strain>
        <tissue evidence="2">Liver</tissue>
    </source>
</reference>
<organism evidence="2 3">
    <name type="scientific">Gnathostoma spinigerum</name>
    <dbReference type="NCBI Taxonomy" id="75299"/>
    <lineage>
        <taxon>Eukaryota</taxon>
        <taxon>Metazoa</taxon>
        <taxon>Ecdysozoa</taxon>
        <taxon>Nematoda</taxon>
        <taxon>Chromadorea</taxon>
        <taxon>Rhabditida</taxon>
        <taxon>Spirurina</taxon>
        <taxon>Gnathostomatomorpha</taxon>
        <taxon>Gnathostomatoidea</taxon>
        <taxon>Gnathostomatidae</taxon>
        <taxon>Gnathostoma</taxon>
    </lineage>
</organism>
<evidence type="ECO:0000313" key="3">
    <source>
        <dbReference type="Proteomes" id="UP001608902"/>
    </source>
</evidence>
<dbReference type="AlphaFoldDB" id="A0ABD6EJT1"/>